<sequence>MASDLAIEENTPTNERVQSKFKQWVNKKIHWYCRGVIAHPRMGTSILLLLTFVLSGIAFVVYPFDIDTTVTTFIPRTSRIGKLEETRILAEEITRFNPFRAPSNTSSVIVPQQTDEDYYLQLLFSVPHGDNVFTRGRITAMHNMELAIRAMQGDPSFTQVCARARDSTECSQPQSVTRFFFASEIDGCPNVYRPDGNNTDIPFASVDDVLLALITPRNVSANTSLPAFCYSTAGDCYANCFDPSPSAIDFAVADTFGFPDNNASLTPDLTSHVSTSLTFFGLPLAGFKSPDDRYDEQISIIESFVKRVPSTLRPFKKAEGLTTTILSGVLIDDYFWNLIITDTALVSVSVVVVYLYMAFHVNSFFISGMGMLHVLVSFPIAFLFTQAAMDFGAMGILNLMSLFIILGIGADDVFIFVDAWRQSELEVPGPDGRLRRNAPSRDAEITEDNLQWLTERLVWTYTRSSEAMLITSLTTGAAFVMNLSSSVPAIQIFGAFTGLMILFNFILVITYFPFVVVTHHCFIRHIHYPCCRRCCSKTNRTKLPASATQTQLDGVTSNKLVGKHHNINEYRALERFFYKSYAPFICKRRWHLVAVFAIWFGVSIYFASELKAATEPTQWLPSRDKLQQAFDMLNSDFARTDLVPQIVVMYGLEVVDLSGVNPYNPNDPARVVFDSGFDPTAPNFQETFISICERFREEGEFVLEEEILCPMELFRDYVTNELGMAFPVPRDDFVPLLANFTRYYEDNNGPAPDVSGDVSSSEQDAVTRDERSWQQVEVYQTIRFHLDTEEPELAYMFIIVNTTLNTFSAGKDIRPAYEFWDHMLDMENARADNIEATLDGALQTADLYIDLHLEDTLLRAAIVGIAASLSLAFVIIIVMTRDITLSVMSIISIGGVVVSLIALMVMLGWTLGLIESVCLTILVGLSVDYVIHLANAYRESHEVTRFSRVRDALVMMGISVLSASITTFLAGFVLFFGYITFFFKFGVFIALTIFFAAIWAFGFFMSLAAIAGNKEYVDDFVRLWRVLTCKPQALKLGGVNTTTPATEMDRHNGITETKVAVMSG</sequence>
<dbReference type="OrthoDB" id="429851at2759"/>
<dbReference type="eggNOG" id="KOG3664">
    <property type="taxonomic scope" value="Eukaryota"/>
</dbReference>
<feature type="transmembrane region" description="Helical" evidence="7">
    <location>
        <begin position="467"/>
        <end position="484"/>
    </location>
</feature>
<dbReference type="GO" id="GO:0022857">
    <property type="term" value="F:transmembrane transporter activity"/>
    <property type="evidence" value="ECO:0007669"/>
    <property type="project" value="TreeGrafter"/>
</dbReference>
<reference evidence="9" key="1">
    <citation type="submission" date="2009-08" db="EMBL/GenBank/DDBJ databases">
        <title>Annotation of Salpingoeca rosetta.</title>
        <authorList>
            <consortium name="The Broad Institute Genome Sequencing Platform"/>
            <person name="Russ C."/>
            <person name="Cuomo C."/>
            <person name="Burger G."/>
            <person name="Gray M.W."/>
            <person name="Holland P.W.H."/>
            <person name="King N."/>
            <person name="Lang F.B.F."/>
            <person name="Roger A.J."/>
            <person name="Ruiz-Trillo I."/>
            <person name="Young S.K."/>
            <person name="Zeng Q."/>
            <person name="Gargeya S."/>
            <person name="Alvarado L."/>
            <person name="Berlin A."/>
            <person name="Chapman S.B."/>
            <person name="Chen Z."/>
            <person name="Freedman E."/>
            <person name="Gellesch M."/>
            <person name="Goldberg J."/>
            <person name="Griggs A."/>
            <person name="Gujja S."/>
            <person name="Heilman E."/>
            <person name="Heiman D."/>
            <person name="Howarth C."/>
            <person name="Mehta T."/>
            <person name="Neiman D."/>
            <person name="Pearson M."/>
            <person name="Roberts A."/>
            <person name="Saif S."/>
            <person name="Shea T."/>
            <person name="Shenoy N."/>
            <person name="Sisk P."/>
            <person name="Stolte C."/>
            <person name="Sykes S."/>
            <person name="White J."/>
            <person name="Yandava C."/>
            <person name="Haas B."/>
            <person name="Nusbaum C."/>
            <person name="Birren B."/>
        </authorList>
    </citation>
    <scope>NUCLEOTIDE SEQUENCE [LARGE SCALE GENOMIC DNA]</scope>
    <source>
        <strain evidence="9">ATCC 50818</strain>
    </source>
</reference>
<gene>
    <name evidence="9" type="ORF">PTSG_06952</name>
</gene>
<dbReference type="InterPro" id="IPR003392">
    <property type="entry name" value="PTHD_SSD"/>
</dbReference>
<dbReference type="Pfam" id="PF02460">
    <property type="entry name" value="Patched"/>
    <property type="match status" value="1"/>
</dbReference>
<dbReference type="SUPFAM" id="SSF82866">
    <property type="entry name" value="Multidrug efflux transporter AcrB transmembrane domain"/>
    <property type="match status" value="2"/>
</dbReference>
<feature type="transmembrane region" description="Helical" evidence="7">
    <location>
        <begin position="396"/>
        <end position="417"/>
    </location>
</feature>
<evidence type="ECO:0000256" key="1">
    <source>
        <dbReference type="ARBA" id="ARBA00004141"/>
    </source>
</evidence>
<keyword evidence="3 7" id="KW-1133">Transmembrane helix</keyword>
<dbReference type="PANTHER" id="PTHR45951:SF7">
    <property type="entry name" value="SSD DOMAIN-CONTAINING PROTEIN"/>
    <property type="match status" value="1"/>
</dbReference>
<dbReference type="Proteomes" id="UP000007799">
    <property type="component" value="Unassembled WGS sequence"/>
</dbReference>
<accession>F2UFA0</accession>
<dbReference type="Pfam" id="PF03176">
    <property type="entry name" value="MMPL"/>
    <property type="match status" value="1"/>
</dbReference>
<dbReference type="KEGG" id="sre:PTSG_06952"/>
<dbReference type="InterPro" id="IPR052081">
    <property type="entry name" value="Dispatched_Hh_regulator"/>
</dbReference>
<evidence type="ECO:0000313" key="10">
    <source>
        <dbReference type="Proteomes" id="UP000007799"/>
    </source>
</evidence>
<feature type="transmembrane region" description="Helical" evidence="7">
    <location>
        <begin position="952"/>
        <end position="979"/>
    </location>
</feature>
<comment type="similarity">
    <text evidence="6">Belongs to the dispatched family.</text>
</comment>
<feature type="transmembrane region" description="Helical" evidence="7">
    <location>
        <begin position="490"/>
        <end position="517"/>
    </location>
</feature>
<feature type="transmembrane region" description="Helical" evidence="7">
    <location>
        <begin position="334"/>
        <end position="357"/>
    </location>
</feature>
<evidence type="ECO:0000259" key="8">
    <source>
        <dbReference type="PROSITE" id="PS50156"/>
    </source>
</evidence>
<dbReference type="STRING" id="946362.F2UFA0"/>
<evidence type="ECO:0000256" key="5">
    <source>
        <dbReference type="ARBA" id="ARBA00023180"/>
    </source>
</evidence>
<dbReference type="PANTHER" id="PTHR45951">
    <property type="entry name" value="PROTEIN DISPATCHED-RELATED"/>
    <property type="match status" value="1"/>
</dbReference>
<feature type="transmembrane region" description="Helical" evidence="7">
    <location>
        <begin position="885"/>
        <end position="907"/>
    </location>
</feature>
<feature type="transmembrane region" description="Helical" evidence="7">
    <location>
        <begin position="590"/>
        <end position="608"/>
    </location>
</feature>
<dbReference type="AlphaFoldDB" id="F2UFA0"/>
<dbReference type="Gene3D" id="1.20.1640.10">
    <property type="entry name" value="Multidrug efflux transporter AcrB transmembrane domain"/>
    <property type="match status" value="2"/>
</dbReference>
<dbReference type="InterPro" id="IPR000731">
    <property type="entry name" value="SSD"/>
</dbReference>
<dbReference type="RefSeq" id="XP_004992353.1">
    <property type="nucleotide sequence ID" value="XM_004992296.1"/>
</dbReference>
<keyword evidence="2 7" id="KW-0812">Transmembrane</keyword>
<evidence type="ECO:0000256" key="2">
    <source>
        <dbReference type="ARBA" id="ARBA00022692"/>
    </source>
</evidence>
<keyword evidence="10" id="KW-1185">Reference proteome</keyword>
<evidence type="ECO:0000256" key="6">
    <source>
        <dbReference type="ARBA" id="ARBA00038046"/>
    </source>
</evidence>
<dbReference type="PROSITE" id="PS50156">
    <property type="entry name" value="SSD"/>
    <property type="match status" value="2"/>
</dbReference>
<evidence type="ECO:0000256" key="3">
    <source>
        <dbReference type="ARBA" id="ARBA00022989"/>
    </source>
</evidence>
<name>F2UFA0_SALR5</name>
<feature type="transmembrane region" description="Helical" evidence="7">
    <location>
        <begin position="364"/>
        <end position="384"/>
    </location>
</feature>
<feature type="transmembrane region" description="Helical" evidence="7">
    <location>
        <begin position="46"/>
        <end position="64"/>
    </location>
</feature>
<keyword evidence="5" id="KW-0325">Glycoprotein</keyword>
<evidence type="ECO:0000313" key="9">
    <source>
        <dbReference type="EMBL" id="EGD75300.1"/>
    </source>
</evidence>
<feature type="domain" description="SSD" evidence="8">
    <location>
        <begin position="403"/>
        <end position="518"/>
    </location>
</feature>
<dbReference type="InterPro" id="IPR004869">
    <property type="entry name" value="MMPL_dom"/>
</dbReference>
<dbReference type="FunCoup" id="F2UFA0">
    <property type="interactions" value="143"/>
</dbReference>
<comment type="subcellular location">
    <subcellularLocation>
        <location evidence="1">Membrane</location>
        <topology evidence="1">Multi-pass membrane protein</topology>
    </subcellularLocation>
</comment>
<organism evidence="10">
    <name type="scientific">Salpingoeca rosetta (strain ATCC 50818 / BSB-021)</name>
    <dbReference type="NCBI Taxonomy" id="946362"/>
    <lineage>
        <taxon>Eukaryota</taxon>
        <taxon>Choanoflagellata</taxon>
        <taxon>Craspedida</taxon>
        <taxon>Salpingoecidae</taxon>
        <taxon>Salpingoeca</taxon>
    </lineage>
</organism>
<evidence type="ECO:0000256" key="4">
    <source>
        <dbReference type="ARBA" id="ARBA00023136"/>
    </source>
</evidence>
<protein>
    <recommendedName>
        <fullName evidence="8">SSD domain-containing protein</fullName>
    </recommendedName>
</protein>
<keyword evidence="4 7" id="KW-0472">Membrane</keyword>
<dbReference type="GeneID" id="16072913"/>
<dbReference type="EMBL" id="GL832971">
    <property type="protein sequence ID" value="EGD75300.1"/>
    <property type="molecule type" value="Genomic_DNA"/>
</dbReference>
<proteinExistence type="inferred from homology"/>
<feature type="transmembrane region" description="Helical" evidence="7">
    <location>
        <begin position="857"/>
        <end position="878"/>
    </location>
</feature>
<feature type="domain" description="SSD" evidence="8">
    <location>
        <begin position="885"/>
        <end position="1010"/>
    </location>
</feature>
<dbReference type="GO" id="GO:0016020">
    <property type="term" value="C:membrane"/>
    <property type="evidence" value="ECO:0007669"/>
    <property type="project" value="UniProtKB-SubCell"/>
</dbReference>
<dbReference type="OMA" id="CEAPERT"/>
<feature type="transmembrane region" description="Helical" evidence="7">
    <location>
        <begin position="913"/>
        <end position="931"/>
    </location>
</feature>
<feature type="transmembrane region" description="Helical" evidence="7">
    <location>
        <begin position="985"/>
        <end position="1012"/>
    </location>
</feature>
<dbReference type="InParanoid" id="F2UFA0"/>
<evidence type="ECO:0000256" key="7">
    <source>
        <dbReference type="SAM" id="Phobius"/>
    </source>
</evidence>